<dbReference type="InterPro" id="IPR045864">
    <property type="entry name" value="aa-tRNA-synth_II/BPL/LPL"/>
</dbReference>
<comment type="pathway">
    <text evidence="2 6">Protein modification; protein lipoylation via endogenous pathway; protein N(6)-(lipoyl)lysine from octanoyl-[acyl-carrier-protein]: step 1/2.</text>
</comment>
<dbReference type="NCBIfam" id="NF010925">
    <property type="entry name" value="PRK14345.1"/>
    <property type="match status" value="1"/>
</dbReference>
<gene>
    <name evidence="11" type="ORF">CLODIP_2_CD07069</name>
</gene>
<evidence type="ECO:0000256" key="2">
    <source>
        <dbReference type="ARBA" id="ARBA00004821"/>
    </source>
</evidence>
<dbReference type="Proteomes" id="UP000494165">
    <property type="component" value="Unassembled WGS sequence"/>
</dbReference>
<sequence length="232" mass="26185">MQPLLRYWAAGLIRYDKAYKIQKLLASRHQTQKAQNVILLVEHPPVYTIGIRTNPYPIDEEERLRRLGADFHRTNRGGLITFHGPGQLVAYPIVNLKELNLGVRSYVCLIEKAVMRTCRHFGVDSVRTSKEPNETGVWVSNAKICAIGVHASRFITSHGLALNCNTELSWYRHIVPCGLVGKEVTSLTKLLGQNVTVQQVAPVLVRAFCDELNCTASNFTHEEQQEILKEIL</sequence>
<evidence type="ECO:0000256" key="7">
    <source>
        <dbReference type="PIRSR" id="PIRSR016262-1"/>
    </source>
</evidence>
<keyword evidence="6" id="KW-0496">Mitochondrion</keyword>
<dbReference type="GO" id="GO:0009249">
    <property type="term" value="P:protein lipoylation"/>
    <property type="evidence" value="ECO:0007669"/>
    <property type="project" value="InterPro"/>
</dbReference>
<feature type="binding site" evidence="8">
    <location>
        <begin position="146"/>
        <end position="148"/>
    </location>
    <ligand>
        <name>substrate</name>
    </ligand>
</feature>
<name>A0A8S1DN86_9INSE</name>
<protein>
    <recommendedName>
        <fullName evidence="6">Octanoyl-[acyl-carrier-protein]:protein N-octanoyltransferase LIPT2, mitochondrial</fullName>
        <ecNumber evidence="6">2.3.1.181</ecNumber>
    </recommendedName>
</protein>
<comment type="similarity">
    <text evidence="3 6">Belongs to the LipB family.</text>
</comment>
<proteinExistence type="inferred from homology"/>
<evidence type="ECO:0000256" key="9">
    <source>
        <dbReference type="PIRSR" id="PIRSR016262-3"/>
    </source>
</evidence>
<feature type="binding site" evidence="8">
    <location>
        <begin position="76"/>
        <end position="83"/>
    </location>
    <ligand>
        <name>substrate</name>
    </ligand>
</feature>
<dbReference type="PANTHER" id="PTHR10993:SF7">
    <property type="entry name" value="LIPOYLTRANSFERASE 2, MITOCHONDRIAL-RELATED"/>
    <property type="match status" value="1"/>
</dbReference>
<dbReference type="PROSITE" id="PS01313">
    <property type="entry name" value="LIPB"/>
    <property type="match status" value="1"/>
</dbReference>
<dbReference type="InterPro" id="IPR000544">
    <property type="entry name" value="Octanoyltransferase"/>
</dbReference>
<evidence type="ECO:0000256" key="5">
    <source>
        <dbReference type="ARBA" id="ARBA00023315"/>
    </source>
</evidence>
<keyword evidence="12" id="KW-1185">Reference proteome</keyword>
<dbReference type="Gene3D" id="3.30.930.10">
    <property type="entry name" value="Bira Bifunctional Protein, Domain 2"/>
    <property type="match status" value="1"/>
</dbReference>
<comment type="function">
    <text evidence="6">Catalyzes the transfer of endogenously produced octanoic acid from octanoyl-acyl-carrier-protein onto the lipoyl domains of lipoate-dependent enzymes. Lipoyl-ACP can also act as a substrate although octanoyl-ACP is likely to be the physiological substrate.</text>
</comment>
<feature type="site" description="Lowers pKa of active site Cys" evidence="9">
    <location>
        <position position="143"/>
    </location>
</feature>
<dbReference type="FunFam" id="3.30.930.10:FF:000035">
    <property type="entry name" value="Putative lipoyltransferase 2, mitochondrial"/>
    <property type="match status" value="1"/>
</dbReference>
<comment type="catalytic activity">
    <reaction evidence="6">
        <text>octanoyl-[ACP] + L-lysyl-[protein] = N(6)-octanoyl-L-lysyl-[protein] + holo-[ACP] + H(+)</text>
        <dbReference type="Rhea" id="RHEA:17665"/>
        <dbReference type="Rhea" id="RHEA-COMP:9636"/>
        <dbReference type="Rhea" id="RHEA-COMP:9685"/>
        <dbReference type="Rhea" id="RHEA-COMP:9752"/>
        <dbReference type="Rhea" id="RHEA-COMP:9928"/>
        <dbReference type="ChEBI" id="CHEBI:15378"/>
        <dbReference type="ChEBI" id="CHEBI:29969"/>
        <dbReference type="ChEBI" id="CHEBI:64479"/>
        <dbReference type="ChEBI" id="CHEBI:78463"/>
        <dbReference type="ChEBI" id="CHEBI:78809"/>
        <dbReference type="EC" id="2.3.1.181"/>
    </reaction>
</comment>
<comment type="caution">
    <text evidence="11">The sequence shown here is derived from an EMBL/GenBank/DDBJ whole genome shotgun (WGS) entry which is preliminary data.</text>
</comment>
<evidence type="ECO:0000256" key="8">
    <source>
        <dbReference type="PIRSR" id="PIRSR016262-2"/>
    </source>
</evidence>
<organism evidence="11 12">
    <name type="scientific">Cloeon dipterum</name>
    <dbReference type="NCBI Taxonomy" id="197152"/>
    <lineage>
        <taxon>Eukaryota</taxon>
        <taxon>Metazoa</taxon>
        <taxon>Ecdysozoa</taxon>
        <taxon>Arthropoda</taxon>
        <taxon>Hexapoda</taxon>
        <taxon>Insecta</taxon>
        <taxon>Pterygota</taxon>
        <taxon>Palaeoptera</taxon>
        <taxon>Ephemeroptera</taxon>
        <taxon>Pisciforma</taxon>
        <taxon>Baetidae</taxon>
        <taxon>Cloeon</taxon>
    </lineage>
</organism>
<evidence type="ECO:0000259" key="10">
    <source>
        <dbReference type="PROSITE" id="PS51733"/>
    </source>
</evidence>
<dbReference type="PROSITE" id="PS51733">
    <property type="entry name" value="BPL_LPL_CATALYTIC"/>
    <property type="match status" value="1"/>
</dbReference>
<dbReference type="PANTHER" id="PTHR10993">
    <property type="entry name" value="OCTANOYLTRANSFERASE"/>
    <property type="match status" value="1"/>
</dbReference>
<evidence type="ECO:0000313" key="11">
    <source>
        <dbReference type="EMBL" id="CAB3379545.1"/>
    </source>
</evidence>
<evidence type="ECO:0000256" key="6">
    <source>
        <dbReference type="PIRNR" id="PIRNR016262"/>
    </source>
</evidence>
<dbReference type="OrthoDB" id="19908at2759"/>
<dbReference type="EC" id="2.3.1.181" evidence="6"/>
<dbReference type="NCBIfam" id="TIGR00214">
    <property type="entry name" value="lipB"/>
    <property type="match status" value="1"/>
</dbReference>
<comment type="subcellular location">
    <subcellularLocation>
        <location evidence="1 6">Mitochondrion</location>
    </subcellularLocation>
</comment>
<feature type="binding site" evidence="8">
    <location>
        <begin position="159"/>
        <end position="161"/>
    </location>
    <ligand>
        <name>substrate</name>
    </ligand>
</feature>
<dbReference type="EMBL" id="CADEPI010000189">
    <property type="protein sequence ID" value="CAB3379545.1"/>
    <property type="molecule type" value="Genomic_DNA"/>
</dbReference>
<reference evidence="11 12" key="1">
    <citation type="submission" date="2020-04" db="EMBL/GenBank/DDBJ databases">
        <authorList>
            <person name="Alioto T."/>
            <person name="Alioto T."/>
            <person name="Gomez Garrido J."/>
        </authorList>
    </citation>
    <scope>NUCLEOTIDE SEQUENCE [LARGE SCALE GENOMIC DNA]</scope>
</reference>
<evidence type="ECO:0000256" key="3">
    <source>
        <dbReference type="ARBA" id="ARBA00007907"/>
    </source>
</evidence>
<dbReference type="InterPro" id="IPR020605">
    <property type="entry name" value="Octanoyltransferase_CS"/>
</dbReference>
<feature type="active site" description="Acyl-thioester intermediate" evidence="7">
    <location>
        <position position="177"/>
    </location>
</feature>
<dbReference type="HAMAP" id="MF_00013">
    <property type="entry name" value="LipB"/>
    <property type="match status" value="1"/>
</dbReference>
<dbReference type="CDD" id="cd16444">
    <property type="entry name" value="LipB"/>
    <property type="match status" value="1"/>
</dbReference>
<evidence type="ECO:0000256" key="4">
    <source>
        <dbReference type="ARBA" id="ARBA00022679"/>
    </source>
</evidence>
<keyword evidence="4 6" id="KW-0808">Transferase</keyword>
<keyword evidence="5 6" id="KW-0012">Acyltransferase</keyword>
<accession>A0A8S1DN86</accession>
<dbReference type="GO" id="GO:0005739">
    <property type="term" value="C:mitochondrion"/>
    <property type="evidence" value="ECO:0007669"/>
    <property type="project" value="UniProtKB-SubCell"/>
</dbReference>
<evidence type="ECO:0000313" key="12">
    <source>
        <dbReference type="Proteomes" id="UP000494165"/>
    </source>
</evidence>
<dbReference type="GO" id="GO:0033819">
    <property type="term" value="F:lipoyl(octanoyl) transferase activity"/>
    <property type="evidence" value="ECO:0007669"/>
    <property type="project" value="UniProtKB-EC"/>
</dbReference>
<dbReference type="SUPFAM" id="SSF55681">
    <property type="entry name" value="Class II aaRS and biotin synthetases"/>
    <property type="match status" value="1"/>
</dbReference>
<dbReference type="AlphaFoldDB" id="A0A8S1DN86"/>
<feature type="domain" description="BPL/LPL catalytic" evidence="10">
    <location>
        <begin position="32"/>
        <end position="216"/>
    </location>
</feature>
<dbReference type="PIRSF" id="PIRSF016262">
    <property type="entry name" value="LPLase"/>
    <property type="match status" value="1"/>
</dbReference>
<dbReference type="InterPro" id="IPR004143">
    <property type="entry name" value="BPL_LPL_catalytic"/>
</dbReference>
<dbReference type="Pfam" id="PF21948">
    <property type="entry name" value="LplA-B_cat"/>
    <property type="match status" value="1"/>
</dbReference>
<evidence type="ECO:0000256" key="1">
    <source>
        <dbReference type="ARBA" id="ARBA00004173"/>
    </source>
</evidence>